<feature type="compositionally biased region" description="Basic and acidic residues" evidence="1">
    <location>
        <begin position="242"/>
        <end position="285"/>
    </location>
</feature>
<reference evidence="2" key="1">
    <citation type="submission" date="2014-11" db="EMBL/GenBank/DDBJ databases">
        <authorList>
            <person name="Otto D Thomas"/>
            <person name="Naeem Raeece"/>
        </authorList>
    </citation>
    <scope>NUCLEOTIDE SEQUENCE</scope>
</reference>
<evidence type="ECO:0000256" key="1">
    <source>
        <dbReference type="SAM" id="MobiDB-lite"/>
    </source>
</evidence>
<protein>
    <submittedName>
        <fullName evidence="2">Uncharacterized protein</fullName>
    </submittedName>
</protein>
<dbReference type="EMBL" id="CDMZ01001725">
    <property type="protein sequence ID" value="CEM36700.1"/>
    <property type="molecule type" value="Genomic_DNA"/>
</dbReference>
<feature type="compositionally biased region" description="Basic and acidic residues" evidence="1">
    <location>
        <begin position="393"/>
        <end position="404"/>
    </location>
</feature>
<gene>
    <name evidence="2" type="ORF">Cvel_24062</name>
</gene>
<organism evidence="2">
    <name type="scientific">Chromera velia CCMP2878</name>
    <dbReference type="NCBI Taxonomy" id="1169474"/>
    <lineage>
        <taxon>Eukaryota</taxon>
        <taxon>Sar</taxon>
        <taxon>Alveolata</taxon>
        <taxon>Colpodellida</taxon>
        <taxon>Chromeraceae</taxon>
        <taxon>Chromera</taxon>
    </lineage>
</organism>
<dbReference type="VEuPathDB" id="CryptoDB:Cvel_24062"/>
<feature type="compositionally biased region" description="Low complexity" evidence="1">
    <location>
        <begin position="375"/>
        <end position="388"/>
    </location>
</feature>
<name>A0A0G4GZP3_9ALVE</name>
<proteinExistence type="predicted"/>
<feature type="region of interest" description="Disordered" evidence="1">
    <location>
        <begin position="1050"/>
        <end position="1086"/>
    </location>
</feature>
<feature type="compositionally biased region" description="Basic and acidic residues" evidence="1">
    <location>
        <begin position="218"/>
        <end position="230"/>
    </location>
</feature>
<feature type="compositionally biased region" description="Low complexity" evidence="1">
    <location>
        <begin position="962"/>
        <end position="976"/>
    </location>
</feature>
<accession>A0A0G4GZP3</accession>
<feature type="region of interest" description="Disordered" evidence="1">
    <location>
        <begin position="369"/>
        <end position="404"/>
    </location>
</feature>
<sequence>MEGRKGEDSHEDSVSVSAAVRRGQGISCSVLSELVALHVLQPGQLFCLDEDTEGGGHWLYFLSSDVDDKVVFQSIALLGEGAVKRSQRSRRGCVKAEAQVYDLFKEVPSVEGSLSLSSLIAGSLDFLNKLRSGKLFVLFEAETPGWSPPLEALGISLAEGKEEEEGGIRVWRGEALLNMSAGPPERVPVGFLCFSNEAVRASLFPFAACSVGPVPLPRSEHGGTGDEATRGGEAGGGVGVGAEEKAVMSPERSADLHQHPAGERERDRERGKERERERHSAERSPDCFVGTPAQGARAGEFLLPDTAEMHPEMLPSPVNAHPHAALLAGDATGTALLHGAGGKGDGAVASPVRSGSDVSGGMLLGLGEKSPGRESASLGGRVSSPSSSFQIMPRREEEGQREGRKEGRAVYLYGRFRLPETFRSFEIREAEERQWKGAWSAAERSDGSLASQLGWELEERARRLSERDVGFLIHTEGWKWTWRCPTDSEGVRKELKGITKKRHYEAPAALGRPQNAPIEFWEPFPQCVKEVCSGPCKYWRNKEKGCRPGSTGPDGKKKPPHCSKCHGCALQVLPKTPSKPRAFPHVRFFFKQQLEVLISAHQKIRETLEGSAAGAPNSIRLPPLSASRAANLLRYLRWAEYRWESFRPEAGSRVVPDLAVVKGDVEKLEWEKSLDAFENLCGFPPNEREGVSPSGLWLLIVAVEERMALGVREAERLIMALPRVMSILYRTEEIARRGGSFASSWKKPQQFETLSYEERRREIAKALETCRAAQVVERMARTLAFRKMSSLLRSGGQIGTPALSGGGAFLECANDGMTESGLGVGMRRQDVQALRLHALSFVAEKMQILRQKVKDVGDVKGANEIDLLQRDAAFFLSAELSEKLVINRETGEVDPPPAFAQVLQQQQQQQNGHSSQPPAAAAARDRGKVGPRMDGGAVSRLFRDTPLARSAPAAAGGTRAYTSTGAPASSGPPAAGGSRGYDDIPTRSPALGGGGGMGSPSVRFHSGGGPVTAVRAAPGSPVRSHTVSLSAAAAAAAEHPHRTQQYMVEQPDYPDCPQSAQTPVTPLHLHMHSGGDEDDDEDAFLS</sequence>
<feature type="compositionally biased region" description="Acidic residues" evidence="1">
    <location>
        <begin position="1076"/>
        <end position="1086"/>
    </location>
</feature>
<dbReference type="AlphaFoldDB" id="A0A0G4GZP3"/>
<evidence type="ECO:0000313" key="2">
    <source>
        <dbReference type="EMBL" id="CEM36700.1"/>
    </source>
</evidence>
<feature type="region of interest" description="Disordered" evidence="1">
    <location>
        <begin position="216"/>
        <end position="293"/>
    </location>
</feature>
<feature type="region of interest" description="Disordered" evidence="1">
    <location>
        <begin position="901"/>
        <end position="1021"/>
    </location>
</feature>